<keyword evidence="2" id="KW-1185">Reference proteome</keyword>
<organism evidence="1 2">
    <name type="scientific">Limosa lapponica baueri</name>
    <dbReference type="NCBI Taxonomy" id="1758121"/>
    <lineage>
        <taxon>Eukaryota</taxon>
        <taxon>Metazoa</taxon>
        <taxon>Chordata</taxon>
        <taxon>Craniata</taxon>
        <taxon>Vertebrata</taxon>
        <taxon>Euteleostomi</taxon>
        <taxon>Archelosauria</taxon>
        <taxon>Archosauria</taxon>
        <taxon>Dinosauria</taxon>
        <taxon>Saurischia</taxon>
        <taxon>Theropoda</taxon>
        <taxon>Coelurosauria</taxon>
        <taxon>Aves</taxon>
        <taxon>Neognathae</taxon>
        <taxon>Neoaves</taxon>
        <taxon>Charadriiformes</taxon>
        <taxon>Scolopacidae</taxon>
        <taxon>Limosa</taxon>
    </lineage>
</organism>
<reference evidence="2" key="2">
    <citation type="submission" date="2017-12" db="EMBL/GenBank/DDBJ databases">
        <title>Genome sequence of the Bar-tailed Godwit (Limosa lapponica baueri).</title>
        <authorList>
            <person name="Lima N.C.B."/>
            <person name="Parody-Merino A.M."/>
            <person name="Battley P.F."/>
            <person name="Fidler A.E."/>
            <person name="Prosdocimi F."/>
        </authorList>
    </citation>
    <scope>NUCLEOTIDE SEQUENCE [LARGE SCALE GENOMIC DNA]</scope>
</reference>
<dbReference type="EMBL" id="KZ508399">
    <property type="protein sequence ID" value="PKU35263.1"/>
    <property type="molecule type" value="Genomic_DNA"/>
</dbReference>
<accession>A0A2I0TNF3</accession>
<dbReference type="Proteomes" id="UP000233556">
    <property type="component" value="Unassembled WGS sequence"/>
</dbReference>
<sequence>MSEGASSGCRHSTLLLRLASGQQCWGNPKHKYRLGGEGPEEKDLGMLIDEKLNMNHQCELTAQKANHILGCIKRSMATRSREVILPLYTALVRPQLECFVQFWGRQSKKNMDLLERVQKRAMKMIRGLEHFSCEDGLSLEKAPGRPYNSLPVPKGGLQERWGGTLLSGNVAIG</sequence>
<evidence type="ECO:0000313" key="2">
    <source>
        <dbReference type="Proteomes" id="UP000233556"/>
    </source>
</evidence>
<protein>
    <recommendedName>
        <fullName evidence="3">Rna-directed dna polymerase from mobile element jockey-like</fullName>
    </recommendedName>
</protein>
<reference evidence="2" key="1">
    <citation type="submission" date="2017-11" db="EMBL/GenBank/DDBJ databases">
        <authorList>
            <person name="Lima N.C."/>
            <person name="Parody-Merino A.M."/>
            <person name="Battley P.F."/>
            <person name="Fidler A.E."/>
            <person name="Prosdocimi F."/>
        </authorList>
    </citation>
    <scope>NUCLEOTIDE SEQUENCE [LARGE SCALE GENOMIC DNA]</scope>
</reference>
<gene>
    <name evidence="1" type="ORF">llap_14433</name>
</gene>
<proteinExistence type="predicted"/>
<evidence type="ECO:0000313" key="1">
    <source>
        <dbReference type="EMBL" id="PKU35263.1"/>
    </source>
</evidence>
<name>A0A2I0TNF3_LIMLA</name>
<dbReference type="AlphaFoldDB" id="A0A2I0TNF3"/>
<evidence type="ECO:0008006" key="3">
    <source>
        <dbReference type="Google" id="ProtNLM"/>
    </source>
</evidence>
<dbReference type="OrthoDB" id="410381at2759"/>
<dbReference type="PANTHER" id="PTHR33332">
    <property type="entry name" value="REVERSE TRANSCRIPTASE DOMAIN-CONTAINING PROTEIN"/>
    <property type="match status" value="1"/>
</dbReference>